<feature type="chain" id="PRO_5032340231" description="Secreted protein" evidence="1">
    <location>
        <begin position="22"/>
        <end position="119"/>
    </location>
</feature>
<evidence type="ECO:0008006" key="4">
    <source>
        <dbReference type="Google" id="ProtNLM"/>
    </source>
</evidence>
<organism evidence="2 3">
    <name type="scientific">Vanilla planifolia</name>
    <name type="common">Vanilla</name>
    <dbReference type="NCBI Taxonomy" id="51239"/>
    <lineage>
        <taxon>Eukaryota</taxon>
        <taxon>Viridiplantae</taxon>
        <taxon>Streptophyta</taxon>
        <taxon>Embryophyta</taxon>
        <taxon>Tracheophyta</taxon>
        <taxon>Spermatophyta</taxon>
        <taxon>Magnoliopsida</taxon>
        <taxon>Liliopsida</taxon>
        <taxon>Asparagales</taxon>
        <taxon>Orchidaceae</taxon>
        <taxon>Vanilloideae</taxon>
        <taxon>Vanilleae</taxon>
        <taxon>Vanilla</taxon>
    </lineage>
</organism>
<name>A0A835P8C7_VANPL</name>
<reference evidence="2 3" key="1">
    <citation type="journal article" date="2020" name="Nat. Food">
        <title>A phased Vanilla planifolia genome enables genetic improvement of flavour and production.</title>
        <authorList>
            <person name="Hasing T."/>
            <person name="Tang H."/>
            <person name="Brym M."/>
            <person name="Khazi F."/>
            <person name="Huang T."/>
            <person name="Chambers A.H."/>
        </authorList>
    </citation>
    <scope>NUCLEOTIDE SEQUENCE [LARGE SCALE GENOMIC DNA]</scope>
    <source>
        <tissue evidence="2">Leaf</tissue>
    </source>
</reference>
<evidence type="ECO:0000313" key="3">
    <source>
        <dbReference type="Proteomes" id="UP000639772"/>
    </source>
</evidence>
<dbReference type="Proteomes" id="UP000639772">
    <property type="component" value="Unassembled WGS sequence"/>
</dbReference>
<keyword evidence="1" id="KW-0732">Signal</keyword>
<comment type="caution">
    <text evidence="2">The sequence shown here is derived from an EMBL/GenBank/DDBJ whole genome shotgun (WGS) entry which is preliminary data.</text>
</comment>
<gene>
    <name evidence="2" type="ORF">HPP92_028297</name>
</gene>
<dbReference type="AlphaFoldDB" id="A0A835P8C7"/>
<accession>A0A835P8C7</accession>
<evidence type="ECO:0000256" key="1">
    <source>
        <dbReference type="SAM" id="SignalP"/>
    </source>
</evidence>
<proteinExistence type="predicted"/>
<evidence type="ECO:0000313" key="2">
    <source>
        <dbReference type="EMBL" id="KAG0447509.1"/>
    </source>
</evidence>
<sequence length="119" mass="13643">MASWNAVWRLMSLFLPQEQSGCILTTGSLFIVHVGECIEEIADRKELLHSGACPYSPLGTWWRDREGNQRQQNGGHDQRSLTITFKRILGIISRDVRSPGRPQICPFQAYKRLCNKRIT</sequence>
<feature type="signal peptide" evidence="1">
    <location>
        <begin position="1"/>
        <end position="21"/>
    </location>
</feature>
<protein>
    <recommendedName>
        <fullName evidence="4">Secreted protein</fullName>
    </recommendedName>
</protein>
<dbReference type="EMBL" id="JADCNM010000450">
    <property type="protein sequence ID" value="KAG0447509.1"/>
    <property type="molecule type" value="Genomic_DNA"/>
</dbReference>